<dbReference type="RefSeq" id="WP_146902477.1">
    <property type="nucleotide sequence ID" value="NZ_BJYS01000036.1"/>
</dbReference>
<dbReference type="Pfam" id="PF03308">
    <property type="entry name" value="MeaB"/>
    <property type="match status" value="1"/>
</dbReference>
<dbReference type="Gene3D" id="1.20.5.170">
    <property type="match status" value="1"/>
</dbReference>
<dbReference type="SUPFAM" id="SSF52540">
    <property type="entry name" value="P-loop containing nucleoside triphosphate hydrolases"/>
    <property type="match status" value="1"/>
</dbReference>
<keyword evidence="3" id="KW-1185">Reference proteome</keyword>
<evidence type="ECO:0000256" key="1">
    <source>
        <dbReference type="ARBA" id="ARBA00009625"/>
    </source>
</evidence>
<dbReference type="InterPro" id="IPR027417">
    <property type="entry name" value="P-loop_NTPase"/>
</dbReference>
<dbReference type="InterPro" id="IPR005129">
    <property type="entry name" value="GTPase_ArgK"/>
</dbReference>
<dbReference type="Gene3D" id="1.10.287.130">
    <property type="match status" value="1"/>
</dbReference>
<organism evidence="2 3">
    <name type="scientific">Adhaeribacter aerolatus</name>
    <dbReference type="NCBI Taxonomy" id="670289"/>
    <lineage>
        <taxon>Bacteria</taxon>
        <taxon>Pseudomonadati</taxon>
        <taxon>Bacteroidota</taxon>
        <taxon>Cytophagia</taxon>
        <taxon>Cytophagales</taxon>
        <taxon>Hymenobacteraceae</taxon>
        <taxon>Adhaeribacter</taxon>
    </lineage>
</organism>
<dbReference type="GO" id="GO:0005737">
    <property type="term" value="C:cytoplasm"/>
    <property type="evidence" value="ECO:0007669"/>
    <property type="project" value="TreeGrafter"/>
</dbReference>
<keyword evidence="2" id="KW-0418">Kinase</keyword>
<reference evidence="2 3" key="1">
    <citation type="submission" date="2019-07" db="EMBL/GenBank/DDBJ databases">
        <title>Whole genome shotgun sequence of Adhaeribacter aerolatus NBRC 106133.</title>
        <authorList>
            <person name="Hosoyama A."/>
            <person name="Uohara A."/>
            <person name="Ohji S."/>
            <person name="Ichikawa N."/>
        </authorList>
    </citation>
    <scope>NUCLEOTIDE SEQUENCE [LARGE SCALE GENOMIC DNA]</scope>
    <source>
        <strain evidence="2 3">NBRC 106133</strain>
    </source>
</reference>
<dbReference type="NCBIfam" id="TIGR00750">
    <property type="entry name" value="lao"/>
    <property type="match status" value="1"/>
</dbReference>
<dbReference type="PANTHER" id="PTHR23408:SF3">
    <property type="entry name" value="METHYLMALONIC ACIDURIA TYPE A PROTEIN, MITOCHONDRIAL"/>
    <property type="match status" value="1"/>
</dbReference>
<dbReference type="AlphaFoldDB" id="A0A512B3A6"/>
<keyword evidence="2" id="KW-0808">Transferase</keyword>
<dbReference type="EMBL" id="BJYS01000036">
    <property type="protein sequence ID" value="GEO06442.1"/>
    <property type="molecule type" value="Genomic_DNA"/>
</dbReference>
<dbReference type="OrthoDB" id="9778292at2"/>
<dbReference type="GO" id="GO:0005525">
    <property type="term" value="F:GTP binding"/>
    <property type="evidence" value="ECO:0007669"/>
    <property type="project" value="InterPro"/>
</dbReference>
<evidence type="ECO:0000313" key="3">
    <source>
        <dbReference type="Proteomes" id="UP000321532"/>
    </source>
</evidence>
<evidence type="ECO:0000313" key="2">
    <source>
        <dbReference type="EMBL" id="GEO06442.1"/>
    </source>
</evidence>
<dbReference type="GO" id="GO:0016301">
    <property type="term" value="F:kinase activity"/>
    <property type="evidence" value="ECO:0007669"/>
    <property type="project" value="UniProtKB-KW"/>
</dbReference>
<name>A0A512B3A6_9BACT</name>
<gene>
    <name evidence="2" type="ORF">AAE02nite_41060</name>
</gene>
<dbReference type="CDD" id="cd03114">
    <property type="entry name" value="MMAA-like"/>
    <property type="match status" value="1"/>
</dbReference>
<dbReference type="Proteomes" id="UP000321532">
    <property type="component" value="Unassembled WGS sequence"/>
</dbReference>
<proteinExistence type="inferred from homology"/>
<comment type="caution">
    <text evidence="2">The sequence shown here is derived from an EMBL/GenBank/DDBJ whole genome shotgun (WGS) entry which is preliminary data.</text>
</comment>
<comment type="similarity">
    <text evidence="1">Belongs to the SIMIBI class G3E GTPase family. ArgK/MeaB subfamily.</text>
</comment>
<dbReference type="PANTHER" id="PTHR23408">
    <property type="entry name" value="METHYLMALONYL-COA MUTASE"/>
    <property type="match status" value="1"/>
</dbReference>
<dbReference type="Gene3D" id="3.40.50.300">
    <property type="entry name" value="P-loop containing nucleotide triphosphate hydrolases"/>
    <property type="match status" value="1"/>
</dbReference>
<accession>A0A512B3A6</accession>
<dbReference type="GO" id="GO:0003924">
    <property type="term" value="F:GTPase activity"/>
    <property type="evidence" value="ECO:0007669"/>
    <property type="project" value="InterPro"/>
</dbReference>
<protein>
    <submittedName>
        <fullName evidence="2">ATPase/protein kinase</fullName>
    </submittedName>
</protein>
<sequence length="326" mass="35579">MVKRFYVDQYVDRILAGDRVVLSRAITLVESTLPADQDLAQEVINRLIPHTGNSVRVGITGSPGVGKSTFIESFGNYLIQEQSKKVAVLAIDPTSQRSGGSILGDKTRMATLATNPAAYIRPSPAGKSLGGVARNTREALLLCEAAGFNVIIIETVGVGQSETAVHSMVDFFLLLLLAGAGDALQGIKKGIMEMADGLAITKADGDNHQKAEQARAEYKHALHLFPPAPSGWLPPVALCSALENTGLAVIWQMVQEYLTLTQKSGFFTRKRQEQNLHWLHQAIRYALEDRFFSHKLIREKLPDLEKAVAESKTSPFKAATDLLKLF</sequence>
<dbReference type="NCBIfam" id="NF006958">
    <property type="entry name" value="PRK09435.1"/>
    <property type="match status" value="1"/>
</dbReference>